<accession>A0A6I4YFZ6</accession>
<organism evidence="1 2">
    <name type="scientific">Deinococcus xianganensis</name>
    <dbReference type="NCBI Taxonomy" id="1507289"/>
    <lineage>
        <taxon>Bacteria</taxon>
        <taxon>Thermotogati</taxon>
        <taxon>Deinococcota</taxon>
        <taxon>Deinococci</taxon>
        <taxon>Deinococcales</taxon>
        <taxon>Deinococcaceae</taxon>
        <taxon>Deinococcus</taxon>
    </lineage>
</organism>
<dbReference type="Proteomes" id="UP000430519">
    <property type="component" value="Unassembled WGS sequence"/>
</dbReference>
<dbReference type="AlphaFoldDB" id="A0A6I4YFZ6"/>
<evidence type="ECO:0000313" key="2">
    <source>
        <dbReference type="Proteomes" id="UP000430519"/>
    </source>
</evidence>
<comment type="caution">
    <text evidence="1">The sequence shown here is derived from an EMBL/GenBank/DDBJ whole genome shotgun (WGS) entry which is preliminary data.</text>
</comment>
<dbReference type="RefSeq" id="WP_160981436.1">
    <property type="nucleotide sequence ID" value="NZ_WVHK01000084.1"/>
</dbReference>
<gene>
    <name evidence="1" type="ORF">GLX28_16760</name>
</gene>
<protein>
    <submittedName>
        <fullName evidence="1">Uncharacterized protein</fullName>
    </submittedName>
</protein>
<proteinExistence type="predicted"/>
<dbReference type="EMBL" id="WVHK01000084">
    <property type="protein sequence ID" value="MXV21279.1"/>
    <property type="molecule type" value="Genomic_DNA"/>
</dbReference>
<keyword evidence="2" id="KW-1185">Reference proteome</keyword>
<reference evidence="1 2" key="1">
    <citation type="submission" date="2019-11" db="EMBL/GenBank/DDBJ databases">
        <title>Genome sequence of Deinococcus xianganensis Y35, AI-2 producing algicidal bacterium, isolated from lake water.</title>
        <authorList>
            <person name="Li Y."/>
        </authorList>
    </citation>
    <scope>NUCLEOTIDE SEQUENCE [LARGE SCALE GENOMIC DNA]</scope>
    <source>
        <strain evidence="1 2">Y35</strain>
    </source>
</reference>
<evidence type="ECO:0000313" key="1">
    <source>
        <dbReference type="EMBL" id="MXV21279.1"/>
    </source>
</evidence>
<name>A0A6I4YFZ6_9DEIO</name>
<sequence>MTGDATAPLSTISSLPTALEVRRAAEIRRAQKGRNHLQACLELLMNAFEQDDERNVDLPYPVPEDLASALRAKGFELDAPTHQPGCPATVRVHW</sequence>